<dbReference type="EC" id="1.1.2.8" evidence="3"/>
<dbReference type="PANTHER" id="PTHR34512">
    <property type="entry name" value="CELL SURFACE PROTEIN"/>
    <property type="match status" value="1"/>
</dbReference>
<keyword evidence="3" id="KW-0560">Oxidoreductase</keyword>
<dbReference type="SMART" id="SM00564">
    <property type="entry name" value="PQQ"/>
    <property type="match status" value="3"/>
</dbReference>
<dbReference type="PANTHER" id="PTHR34512:SF30">
    <property type="entry name" value="OUTER MEMBRANE PROTEIN ASSEMBLY FACTOR BAMB"/>
    <property type="match status" value="1"/>
</dbReference>
<reference evidence="3 4" key="1">
    <citation type="submission" date="2019-02" db="EMBL/GenBank/DDBJ databases">
        <title>Deep-cultivation of Planctomycetes and their phenomic and genomic characterization uncovers novel biology.</title>
        <authorList>
            <person name="Wiegand S."/>
            <person name="Jogler M."/>
            <person name="Boedeker C."/>
            <person name="Pinto D."/>
            <person name="Vollmers J."/>
            <person name="Rivas-Marin E."/>
            <person name="Kohn T."/>
            <person name="Peeters S.H."/>
            <person name="Heuer A."/>
            <person name="Rast P."/>
            <person name="Oberbeckmann S."/>
            <person name="Bunk B."/>
            <person name="Jeske O."/>
            <person name="Meyerdierks A."/>
            <person name="Storesund J.E."/>
            <person name="Kallscheuer N."/>
            <person name="Luecker S."/>
            <person name="Lage O.M."/>
            <person name="Pohl T."/>
            <person name="Merkel B.J."/>
            <person name="Hornburger P."/>
            <person name="Mueller R.-W."/>
            <person name="Bruemmer F."/>
            <person name="Labrenz M."/>
            <person name="Spormann A.M."/>
            <person name="Op den Camp H."/>
            <person name="Overmann J."/>
            <person name="Amann R."/>
            <person name="Jetten M.S.M."/>
            <person name="Mascher T."/>
            <person name="Medema M.H."/>
            <person name="Devos D.P."/>
            <person name="Kaster A.-K."/>
            <person name="Ovreas L."/>
            <person name="Rohde M."/>
            <person name="Galperin M.Y."/>
            <person name="Jogler C."/>
        </authorList>
    </citation>
    <scope>NUCLEOTIDE SEQUENCE [LARGE SCALE GENOMIC DNA]</scope>
    <source>
        <strain evidence="3 4">HG66A1</strain>
    </source>
</reference>
<dbReference type="Gene3D" id="2.130.10.10">
    <property type="entry name" value="YVTN repeat-like/Quinoprotein amine dehydrogenase"/>
    <property type="match status" value="1"/>
</dbReference>
<dbReference type="InterPro" id="IPR002372">
    <property type="entry name" value="PQQ_rpt_dom"/>
</dbReference>
<dbReference type="RefSeq" id="WP_145193303.1">
    <property type="nucleotide sequence ID" value="NZ_CP036266.1"/>
</dbReference>
<evidence type="ECO:0000259" key="2">
    <source>
        <dbReference type="Pfam" id="PF13360"/>
    </source>
</evidence>
<feature type="domain" description="Pyrrolo-quinoline quinone repeat" evidence="2">
    <location>
        <begin position="93"/>
        <end position="346"/>
    </location>
</feature>
<accession>A0A517PYS3</accession>
<dbReference type="Proteomes" id="UP000320421">
    <property type="component" value="Chromosome"/>
</dbReference>
<dbReference type="InterPro" id="IPR015943">
    <property type="entry name" value="WD40/YVTN_repeat-like_dom_sf"/>
</dbReference>
<dbReference type="SUPFAM" id="SSF50998">
    <property type="entry name" value="Quinoprotein alcohol dehydrogenase-like"/>
    <property type="match status" value="1"/>
</dbReference>
<evidence type="ECO:0000313" key="4">
    <source>
        <dbReference type="Proteomes" id="UP000320421"/>
    </source>
</evidence>
<dbReference type="GO" id="GO:0052934">
    <property type="term" value="F:alcohol dehydrogenase (cytochrome c) activity"/>
    <property type="evidence" value="ECO:0007669"/>
    <property type="project" value="UniProtKB-EC"/>
</dbReference>
<dbReference type="InterPro" id="IPR011047">
    <property type="entry name" value="Quinoprotein_ADH-like_sf"/>
</dbReference>
<dbReference type="EMBL" id="CP036266">
    <property type="protein sequence ID" value="QDT24536.1"/>
    <property type="molecule type" value="Genomic_DNA"/>
</dbReference>
<proteinExistence type="predicted"/>
<gene>
    <name evidence="3" type="primary">qedA</name>
    <name evidence="3" type="ORF">HG66A1_63700</name>
</gene>
<dbReference type="InterPro" id="IPR018391">
    <property type="entry name" value="PQQ_b-propeller_rpt"/>
</dbReference>
<evidence type="ECO:0000256" key="1">
    <source>
        <dbReference type="SAM" id="SignalP"/>
    </source>
</evidence>
<sequence length="440" mass="49138" precursor="true">MYPKLSLALMLLWTTLLPQTGFSDDWPQWGGPQHDLVWREKGIVKELPTKGQLPRVWSTPIGEGYSGPAVAEVDSRWCVFVTDRIYKQRVGFERVHCLDAVTGKLIWGYEYPAEYTVSYPAGPRSTPVINDGRVYTLGAQGHFFCFDAKTGKVLWSKNFVADYGTKLPNWGMVASPLVDGDQLITLVGGQQNALVVSFDKKTGKELWRSLNDPAVGYAPPVIFEFGGKRELIVWHPTAVSALEPETGKVIWQVPYGVKYGLTIATPRKVGNRLFVASFYNGPRMIEVSDDGSTAKIVWAGKSDSEINTDGLHPIMMTPVFDGKNIYGVGSYGELRGLDASNGQRLWETLAATGKGRWWNAFIIPHEDRYFLHNEQGDLIIAKLSPKGYEELSRAKLIEPTRRVQRRMTIWSHPAFALKSVFARNDKEIIRVDLSAPSAGN</sequence>
<dbReference type="AlphaFoldDB" id="A0A517PYS3"/>
<keyword evidence="4" id="KW-1185">Reference proteome</keyword>
<feature type="chain" id="PRO_5021963481" evidence="1">
    <location>
        <begin position="24"/>
        <end position="440"/>
    </location>
</feature>
<dbReference type="Pfam" id="PF13360">
    <property type="entry name" value="PQQ_2"/>
    <property type="match status" value="1"/>
</dbReference>
<keyword evidence="1" id="KW-0732">Signal</keyword>
<feature type="signal peptide" evidence="1">
    <location>
        <begin position="1"/>
        <end position="23"/>
    </location>
</feature>
<organism evidence="3 4">
    <name type="scientific">Gimesia chilikensis</name>
    <dbReference type="NCBI Taxonomy" id="2605989"/>
    <lineage>
        <taxon>Bacteria</taxon>
        <taxon>Pseudomonadati</taxon>
        <taxon>Planctomycetota</taxon>
        <taxon>Planctomycetia</taxon>
        <taxon>Planctomycetales</taxon>
        <taxon>Planctomycetaceae</taxon>
        <taxon>Gimesia</taxon>
    </lineage>
</organism>
<evidence type="ECO:0000313" key="3">
    <source>
        <dbReference type="EMBL" id="QDT24536.1"/>
    </source>
</evidence>
<name>A0A517PYS3_9PLAN</name>
<dbReference type="OrthoDB" id="4726955at2"/>
<protein>
    <submittedName>
        <fullName evidence="3">Quinoprotein ethanol dehydrogenase</fullName>
        <ecNumber evidence="3">1.1.2.8</ecNumber>
    </submittedName>
</protein>